<keyword evidence="2" id="KW-1185">Reference proteome</keyword>
<proteinExistence type="predicted"/>
<evidence type="ECO:0000313" key="1">
    <source>
        <dbReference type="EMBL" id="KAJ7750332.1"/>
    </source>
</evidence>
<evidence type="ECO:0000313" key="2">
    <source>
        <dbReference type="Proteomes" id="UP001215598"/>
    </source>
</evidence>
<comment type="caution">
    <text evidence="1">The sequence shown here is derived from an EMBL/GenBank/DDBJ whole genome shotgun (WGS) entry which is preliminary data.</text>
</comment>
<reference evidence="1" key="1">
    <citation type="submission" date="2023-03" db="EMBL/GenBank/DDBJ databases">
        <title>Massive genome expansion in bonnet fungi (Mycena s.s.) driven by repeated elements and novel gene families across ecological guilds.</title>
        <authorList>
            <consortium name="Lawrence Berkeley National Laboratory"/>
            <person name="Harder C.B."/>
            <person name="Miyauchi S."/>
            <person name="Viragh M."/>
            <person name="Kuo A."/>
            <person name="Thoen E."/>
            <person name="Andreopoulos B."/>
            <person name="Lu D."/>
            <person name="Skrede I."/>
            <person name="Drula E."/>
            <person name="Henrissat B."/>
            <person name="Morin E."/>
            <person name="Kohler A."/>
            <person name="Barry K."/>
            <person name="LaButti K."/>
            <person name="Morin E."/>
            <person name="Salamov A."/>
            <person name="Lipzen A."/>
            <person name="Mereny Z."/>
            <person name="Hegedus B."/>
            <person name="Baldrian P."/>
            <person name="Stursova M."/>
            <person name="Weitz H."/>
            <person name="Taylor A."/>
            <person name="Grigoriev I.V."/>
            <person name="Nagy L.G."/>
            <person name="Martin F."/>
            <person name="Kauserud H."/>
        </authorList>
    </citation>
    <scope>NUCLEOTIDE SEQUENCE</scope>
    <source>
        <strain evidence="1">CBHHK182m</strain>
    </source>
</reference>
<accession>A0AAD7N7P7</accession>
<sequence length="167" mass="18444">MPITTALNTLSSATTIASLDMEASGEAELPIEDPELNSYGGGIFAGAHHFTVAGGTFNNITKNYISTAEVPPDFRTIPLGDIDLQRQIRADEIRLDQSSGVISRQERGCVQRVYSKVEGRMSDTTVAVYEGDTAEEEWRRDIAKYYQSQLIRNFPMGQKTLFLSLSC</sequence>
<dbReference type="Proteomes" id="UP001215598">
    <property type="component" value="Unassembled WGS sequence"/>
</dbReference>
<dbReference type="AlphaFoldDB" id="A0AAD7N7P7"/>
<protein>
    <submittedName>
        <fullName evidence="1">Uncharacterized protein</fullName>
    </submittedName>
</protein>
<organism evidence="1 2">
    <name type="scientific">Mycena metata</name>
    <dbReference type="NCBI Taxonomy" id="1033252"/>
    <lineage>
        <taxon>Eukaryota</taxon>
        <taxon>Fungi</taxon>
        <taxon>Dikarya</taxon>
        <taxon>Basidiomycota</taxon>
        <taxon>Agaricomycotina</taxon>
        <taxon>Agaricomycetes</taxon>
        <taxon>Agaricomycetidae</taxon>
        <taxon>Agaricales</taxon>
        <taxon>Marasmiineae</taxon>
        <taxon>Mycenaceae</taxon>
        <taxon>Mycena</taxon>
    </lineage>
</organism>
<dbReference type="EMBL" id="JARKIB010000066">
    <property type="protein sequence ID" value="KAJ7750332.1"/>
    <property type="molecule type" value="Genomic_DNA"/>
</dbReference>
<name>A0AAD7N7P7_9AGAR</name>
<gene>
    <name evidence="1" type="ORF">B0H16DRAFT_1550332</name>
</gene>